<protein>
    <submittedName>
        <fullName evidence="3">Craniofacial development protein 2-like</fullName>
    </submittedName>
</protein>
<evidence type="ECO:0000313" key="2">
    <source>
        <dbReference type="Proteomes" id="UP000504635"/>
    </source>
</evidence>
<evidence type="ECO:0000313" key="3">
    <source>
        <dbReference type="RefSeq" id="XP_030765261.1"/>
    </source>
</evidence>
<dbReference type="KEGG" id="soy:115889413"/>
<dbReference type="Gene3D" id="3.60.10.10">
    <property type="entry name" value="Endonuclease/exonuclease/phosphatase"/>
    <property type="match status" value="1"/>
</dbReference>
<dbReference type="Proteomes" id="UP000504635">
    <property type="component" value="Unplaced"/>
</dbReference>
<dbReference type="GO" id="GO:0003824">
    <property type="term" value="F:catalytic activity"/>
    <property type="evidence" value="ECO:0007669"/>
    <property type="project" value="InterPro"/>
</dbReference>
<proteinExistence type="predicted"/>
<dbReference type="AlphaFoldDB" id="A0A6J2YPS1"/>
<name>A0A6J2YPS1_SITOR</name>
<dbReference type="GeneID" id="115889413"/>
<organism evidence="2 3">
    <name type="scientific">Sitophilus oryzae</name>
    <name type="common">Rice weevil</name>
    <name type="synonym">Curculio oryzae</name>
    <dbReference type="NCBI Taxonomy" id="7048"/>
    <lineage>
        <taxon>Eukaryota</taxon>
        <taxon>Metazoa</taxon>
        <taxon>Ecdysozoa</taxon>
        <taxon>Arthropoda</taxon>
        <taxon>Hexapoda</taxon>
        <taxon>Insecta</taxon>
        <taxon>Pterygota</taxon>
        <taxon>Neoptera</taxon>
        <taxon>Endopterygota</taxon>
        <taxon>Coleoptera</taxon>
        <taxon>Polyphaga</taxon>
        <taxon>Cucujiformia</taxon>
        <taxon>Curculionidae</taxon>
        <taxon>Dryophthorinae</taxon>
        <taxon>Sitophilus</taxon>
    </lineage>
</organism>
<keyword evidence="2" id="KW-1185">Reference proteome</keyword>
<accession>A0A6J2YPS1</accession>
<dbReference type="PANTHER" id="PTHR23227">
    <property type="entry name" value="BUCENTAUR RELATED"/>
    <property type="match status" value="1"/>
</dbReference>
<gene>
    <name evidence="3" type="primary">LOC115889413</name>
</gene>
<evidence type="ECO:0000259" key="1">
    <source>
        <dbReference type="Pfam" id="PF03372"/>
    </source>
</evidence>
<sequence>MSGNLNNTALSPGQMFNHQRVLRIPRLDMRKTKLRFGTWNTRTLLAAGKLDNAVKEMLRLNVDILGISETRWTDSGVCVRNGTTFYYSGNSDPNHRNGVGFIVRNNIKKSVRNVVGFSGRIILLQMNASPTNINLIQIYAPTADKQDEEAEELYGQIQEVLRSLKPHEITIILGDFNAKVGKGRVADVVGAFGLGERNGRGELLLHFCKENMVIKNTFYKLHPRRLYTWKSPQDSYNNIVRNQIDYILINRRYQNSIKRVAAYPGADIGSDHNPLIADFQFRLKLISEKRTTTQRHYNIDRLREPAVPDRMKFELTELWASNNNNLPRPF</sequence>
<dbReference type="SUPFAM" id="SSF56219">
    <property type="entry name" value="DNase I-like"/>
    <property type="match status" value="1"/>
</dbReference>
<dbReference type="RefSeq" id="XP_030765261.1">
    <property type="nucleotide sequence ID" value="XM_030909401.1"/>
</dbReference>
<dbReference type="PANTHER" id="PTHR23227:SF67">
    <property type="entry name" value="CRANIOFACIAL DEVELOPMENT PROTEIN 2-LIKE"/>
    <property type="match status" value="1"/>
</dbReference>
<dbReference type="OrthoDB" id="6369087at2759"/>
<dbReference type="InterPro" id="IPR027124">
    <property type="entry name" value="Swc5/CFDP1/2"/>
</dbReference>
<reference evidence="3" key="1">
    <citation type="submission" date="2025-08" db="UniProtKB">
        <authorList>
            <consortium name="RefSeq"/>
        </authorList>
    </citation>
    <scope>IDENTIFICATION</scope>
    <source>
        <tissue evidence="3">Gonads</tissue>
    </source>
</reference>
<dbReference type="InterPro" id="IPR005135">
    <property type="entry name" value="Endo/exonuclease/phosphatase"/>
</dbReference>
<feature type="domain" description="Endonuclease/exonuclease/phosphatase" evidence="1">
    <location>
        <begin position="37"/>
        <end position="272"/>
    </location>
</feature>
<dbReference type="Pfam" id="PF03372">
    <property type="entry name" value="Exo_endo_phos"/>
    <property type="match status" value="1"/>
</dbReference>
<dbReference type="InParanoid" id="A0A6J2YPS1"/>
<dbReference type="CDD" id="cd09076">
    <property type="entry name" value="L1-EN"/>
    <property type="match status" value="1"/>
</dbReference>
<dbReference type="InterPro" id="IPR036691">
    <property type="entry name" value="Endo/exonu/phosph_ase_sf"/>
</dbReference>